<dbReference type="AlphaFoldDB" id="A0A448U902"/>
<keyword evidence="3 5" id="KW-1133">Transmembrane helix</keyword>
<dbReference type="Pfam" id="PF01925">
    <property type="entry name" value="TauE"/>
    <property type="match status" value="1"/>
</dbReference>
<comment type="similarity">
    <text evidence="5">Belongs to the 4-toluene sulfonate uptake permease (TSUP) (TC 2.A.102) family.</text>
</comment>
<evidence type="ECO:0000313" key="7">
    <source>
        <dbReference type="Proteomes" id="UP000268229"/>
    </source>
</evidence>
<protein>
    <recommendedName>
        <fullName evidence="5">Probable membrane transporter protein</fullName>
    </recommendedName>
</protein>
<name>A0A448U902_9NEIS</name>
<accession>A0A448U902</accession>
<dbReference type="Proteomes" id="UP000268229">
    <property type="component" value="Chromosome"/>
</dbReference>
<feature type="transmembrane region" description="Helical" evidence="5">
    <location>
        <begin position="215"/>
        <end position="234"/>
    </location>
</feature>
<feature type="transmembrane region" description="Helical" evidence="5">
    <location>
        <begin position="181"/>
        <end position="203"/>
    </location>
</feature>
<dbReference type="PANTHER" id="PTHR43483">
    <property type="entry name" value="MEMBRANE TRANSPORTER PROTEIN HI_0806-RELATED"/>
    <property type="match status" value="1"/>
</dbReference>
<comment type="subcellular location">
    <subcellularLocation>
        <location evidence="5">Cell membrane</location>
        <topology evidence="5">Multi-pass membrane protein</topology>
    </subcellularLocation>
    <subcellularLocation>
        <location evidence="1">Membrane</location>
        <topology evidence="1">Multi-pass membrane protein</topology>
    </subcellularLocation>
</comment>
<feature type="transmembrane region" description="Helical" evidence="5">
    <location>
        <begin position="47"/>
        <end position="69"/>
    </location>
</feature>
<reference evidence="6 7" key="1">
    <citation type="submission" date="2018-12" db="EMBL/GenBank/DDBJ databases">
        <authorList>
            <consortium name="Pathogen Informatics"/>
        </authorList>
    </citation>
    <scope>NUCLEOTIDE SEQUENCE [LARGE SCALE GENOMIC DNA]</scope>
    <source>
        <strain evidence="6 7">NCTC12227</strain>
    </source>
</reference>
<evidence type="ECO:0000256" key="5">
    <source>
        <dbReference type="RuleBase" id="RU363041"/>
    </source>
</evidence>
<feature type="transmembrane region" description="Helical" evidence="5">
    <location>
        <begin position="12"/>
        <end position="38"/>
    </location>
</feature>
<organism evidence="6 7">
    <name type="scientific">Neisseria animaloris</name>
    <dbReference type="NCBI Taxonomy" id="326522"/>
    <lineage>
        <taxon>Bacteria</taxon>
        <taxon>Pseudomonadati</taxon>
        <taxon>Pseudomonadota</taxon>
        <taxon>Betaproteobacteria</taxon>
        <taxon>Neisseriales</taxon>
        <taxon>Neisseriaceae</taxon>
        <taxon>Neisseria</taxon>
    </lineage>
</organism>
<dbReference type="KEGG" id="nani:NCTC12227_00107"/>
<feature type="transmembrane region" description="Helical" evidence="5">
    <location>
        <begin position="246"/>
        <end position="264"/>
    </location>
</feature>
<evidence type="ECO:0000313" key="6">
    <source>
        <dbReference type="EMBL" id="VEJ20402.1"/>
    </source>
</evidence>
<dbReference type="EMBL" id="LR134516">
    <property type="protein sequence ID" value="VEJ20402.1"/>
    <property type="molecule type" value="Genomic_DNA"/>
</dbReference>
<evidence type="ECO:0000256" key="1">
    <source>
        <dbReference type="ARBA" id="ARBA00004141"/>
    </source>
</evidence>
<dbReference type="GO" id="GO:0005886">
    <property type="term" value="C:plasma membrane"/>
    <property type="evidence" value="ECO:0007669"/>
    <property type="project" value="UniProtKB-SubCell"/>
</dbReference>
<keyword evidence="7" id="KW-1185">Reference proteome</keyword>
<sequence length="265" mass="27299">MLVIVLSCMLLGAVAGFLAGLFGIGGGLVIVPVLFYLLPQAGVADNLALPIALGTSFSTIVITAFSASHRHYRFGNINWQAAKYLAPALIVAVFVSGLLAGSLPKAVVSKIFACLVIYLALKMLLSLKPSPKTDGKPLSSRVLVVGGFVIGALSGMGGISGGAFVVPFLNGRGMEIKKAIGTASLCGGLLAVSATLSFVIGGWHVPNLPAYSFGYVYLPALAGIVSTSFFTSKLGANAANLLPVMALKRAFAVFLLLIALNMLLK</sequence>
<dbReference type="STRING" id="326522.BWD08_00335"/>
<dbReference type="InterPro" id="IPR002781">
    <property type="entry name" value="TM_pro_TauE-like"/>
</dbReference>
<feature type="transmembrane region" description="Helical" evidence="5">
    <location>
        <begin position="145"/>
        <end position="169"/>
    </location>
</feature>
<keyword evidence="4 5" id="KW-0472">Membrane</keyword>
<feature type="transmembrane region" description="Helical" evidence="5">
    <location>
        <begin position="81"/>
        <end position="100"/>
    </location>
</feature>
<keyword evidence="2 5" id="KW-0812">Transmembrane</keyword>
<evidence type="ECO:0000256" key="3">
    <source>
        <dbReference type="ARBA" id="ARBA00022989"/>
    </source>
</evidence>
<keyword evidence="5" id="KW-1003">Cell membrane</keyword>
<proteinExistence type="inferred from homology"/>
<dbReference type="PANTHER" id="PTHR43483:SF3">
    <property type="entry name" value="MEMBRANE TRANSPORTER PROTEIN HI_0806-RELATED"/>
    <property type="match status" value="1"/>
</dbReference>
<gene>
    <name evidence="6" type="ORF">NCTC12227_00107</name>
</gene>
<evidence type="ECO:0000256" key="4">
    <source>
        <dbReference type="ARBA" id="ARBA00023136"/>
    </source>
</evidence>
<feature type="transmembrane region" description="Helical" evidence="5">
    <location>
        <begin position="107"/>
        <end position="125"/>
    </location>
</feature>
<evidence type="ECO:0000256" key="2">
    <source>
        <dbReference type="ARBA" id="ARBA00022692"/>
    </source>
</evidence>